<feature type="domain" description="F-box" evidence="1">
    <location>
        <begin position="15"/>
        <end position="46"/>
    </location>
</feature>
<dbReference type="GO" id="GO:0005634">
    <property type="term" value="C:nucleus"/>
    <property type="evidence" value="ECO:0007669"/>
    <property type="project" value="TreeGrafter"/>
</dbReference>
<dbReference type="Pfam" id="PF00646">
    <property type="entry name" value="F-box"/>
    <property type="match status" value="1"/>
</dbReference>
<dbReference type="PANTHER" id="PTHR24414">
    <property type="entry name" value="F-BOX/KELCH-REPEAT PROTEIN SKIP4"/>
    <property type="match status" value="1"/>
</dbReference>
<dbReference type="Proteomes" id="UP001293254">
    <property type="component" value="Unassembled WGS sequence"/>
</dbReference>
<organism evidence="2 3">
    <name type="scientific">Sesamum alatum</name>
    <dbReference type="NCBI Taxonomy" id="300844"/>
    <lineage>
        <taxon>Eukaryota</taxon>
        <taxon>Viridiplantae</taxon>
        <taxon>Streptophyta</taxon>
        <taxon>Embryophyta</taxon>
        <taxon>Tracheophyta</taxon>
        <taxon>Spermatophyta</taxon>
        <taxon>Magnoliopsida</taxon>
        <taxon>eudicotyledons</taxon>
        <taxon>Gunneridae</taxon>
        <taxon>Pentapetalae</taxon>
        <taxon>asterids</taxon>
        <taxon>lamiids</taxon>
        <taxon>Lamiales</taxon>
        <taxon>Pedaliaceae</taxon>
        <taxon>Sesamum</taxon>
    </lineage>
</organism>
<evidence type="ECO:0000313" key="3">
    <source>
        <dbReference type="Proteomes" id="UP001293254"/>
    </source>
</evidence>
<dbReference type="SUPFAM" id="SSF81383">
    <property type="entry name" value="F-box domain"/>
    <property type="match status" value="1"/>
</dbReference>
<reference evidence="2" key="2">
    <citation type="journal article" date="2024" name="Plant">
        <title>Genomic evolution and insights into agronomic trait innovations of Sesamum species.</title>
        <authorList>
            <person name="Miao H."/>
            <person name="Wang L."/>
            <person name="Qu L."/>
            <person name="Liu H."/>
            <person name="Sun Y."/>
            <person name="Le M."/>
            <person name="Wang Q."/>
            <person name="Wei S."/>
            <person name="Zheng Y."/>
            <person name="Lin W."/>
            <person name="Duan Y."/>
            <person name="Cao H."/>
            <person name="Xiong S."/>
            <person name="Wang X."/>
            <person name="Wei L."/>
            <person name="Li C."/>
            <person name="Ma Q."/>
            <person name="Ju M."/>
            <person name="Zhao R."/>
            <person name="Li G."/>
            <person name="Mu C."/>
            <person name="Tian Q."/>
            <person name="Mei H."/>
            <person name="Zhang T."/>
            <person name="Gao T."/>
            <person name="Zhang H."/>
        </authorList>
    </citation>
    <scope>NUCLEOTIDE SEQUENCE</scope>
    <source>
        <strain evidence="2">3651</strain>
    </source>
</reference>
<gene>
    <name evidence="2" type="ORF">Salat_1967200</name>
</gene>
<sequence length="370" mass="41546">MALTAAAEEVEIHGDVLETILSHVPLLDLVSASRVSKWWFHAVSSSLHHRNPPKPWLILHTQATRFPHATAAHAYDPRSHVWIKISQPSIHYVSALKSSHSNFLYMLSPSKFSFSLDPLNCNWSSVDPPLVWRTDPIVARVGDSVIIAGGACDFEDDPLAVEIYNLKTRAWCTAQSMPGNLKDSAALPWLSIATTAEKLVVADKQSGVTYWFDPETKSWSEPFVLDPGQSVSCYHIGCSNNSLILVGVCRIEQAVRVKVWRVEGEDHFSCKEIGEMPQEFVGRLKSKSYENFPIDIRVAGNMVYVYNTWKAEEVVGAELMGGGGCRWWSMRNVVAREEMMAERLVFSCSEVGIEELQRAMRMKNCRFEVS</sequence>
<keyword evidence="3" id="KW-1185">Reference proteome</keyword>
<dbReference type="InterPro" id="IPR050354">
    <property type="entry name" value="F-box/kelch-repeat_ARATH"/>
</dbReference>
<dbReference type="EMBL" id="JACGWO010000007">
    <property type="protein sequence ID" value="KAK4423843.1"/>
    <property type="molecule type" value="Genomic_DNA"/>
</dbReference>
<dbReference type="Gene3D" id="2.120.10.80">
    <property type="entry name" value="Kelch-type beta propeller"/>
    <property type="match status" value="1"/>
</dbReference>
<dbReference type="GO" id="GO:0043161">
    <property type="term" value="P:proteasome-mediated ubiquitin-dependent protein catabolic process"/>
    <property type="evidence" value="ECO:0007669"/>
    <property type="project" value="TreeGrafter"/>
</dbReference>
<evidence type="ECO:0000259" key="1">
    <source>
        <dbReference type="Pfam" id="PF00646"/>
    </source>
</evidence>
<protein>
    <submittedName>
        <fullName evidence="2">F-box/kelch-repeat protein</fullName>
    </submittedName>
</protein>
<accession>A0AAE2CIX3</accession>
<dbReference type="AlphaFoldDB" id="A0AAE2CIX3"/>
<dbReference type="CDD" id="cd09917">
    <property type="entry name" value="F-box_SF"/>
    <property type="match status" value="1"/>
</dbReference>
<proteinExistence type="predicted"/>
<dbReference type="InterPro" id="IPR015915">
    <property type="entry name" value="Kelch-typ_b-propeller"/>
</dbReference>
<evidence type="ECO:0000313" key="2">
    <source>
        <dbReference type="EMBL" id="KAK4423843.1"/>
    </source>
</evidence>
<name>A0AAE2CIX3_9LAMI</name>
<dbReference type="GO" id="GO:0005829">
    <property type="term" value="C:cytosol"/>
    <property type="evidence" value="ECO:0007669"/>
    <property type="project" value="TreeGrafter"/>
</dbReference>
<dbReference type="InterPro" id="IPR036047">
    <property type="entry name" value="F-box-like_dom_sf"/>
</dbReference>
<comment type="caution">
    <text evidence="2">The sequence shown here is derived from an EMBL/GenBank/DDBJ whole genome shotgun (WGS) entry which is preliminary data.</text>
</comment>
<dbReference type="PANTHER" id="PTHR24414:SF44">
    <property type="entry name" value="F-BOX DOMAIN-CONTAINING PROTEIN"/>
    <property type="match status" value="1"/>
</dbReference>
<reference evidence="2" key="1">
    <citation type="submission" date="2020-06" db="EMBL/GenBank/DDBJ databases">
        <authorList>
            <person name="Li T."/>
            <person name="Hu X."/>
            <person name="Zhang T."/>
            <person name="Song X."/>
            <person name="Zhang H."/>
            <person name="Dai N."/>
            <person name="Sheng W."/>
            <person name="Hou X."/>
            <person name="Wei L."/>
        </authorList>
    </citation>
    <scope>NUCLEOTIDE SEQUENCE</scope>
    <source>
        <strain evidence="2">3651</strain>
        <tissue evidence="2">Leaf</tissue>
    </source>
</reference>
<dbReference type="SUPFAM" id="SSF117281">
    <property type="entry name" value="Kelch motif"/>
    <property type="match status" value="1"/>
</dbReference>
<dbReference type="InterPro" id="IPR001810">
    <property type="entry name" value="F-box_dom"/>
</dbReference>